<reference evidence="3 4" key="1">
    <citation type="journal article" date="2018" name="Mol. Biol. Evol.">
        <title>Broad Genomic Sampling Reveals a Smut Pathogenic Ancestry of the Fungal Clade Ustilaginomycotina.</title>
        <authorList>
            <person name="Kijpornyongpan T."/>
            <person name="Mondo S.J."/>
            <person name="Barry K."/>
            <person name="Sandor L."/>
            <person name="Lee J."/>
            <person name="Lipzen A."/>
            <person name="Pangilinan J."/>
            <person name="LaButti K."/>
            <person name="Hainaut M."/>
            <person name="Henrissat B."/>
            <person name="Grigoriev I.V."/>
            <person name="Spatafora J.W."/>
            <person name="Aime M.C."/>
        </authorList>
    </citation>
    <scope>NUCLEOTIDE SEQUENCE [LARGE SCALE GENOMIC DNA]</scope>
    <source>
        <strain evidence="3 4">MCA 3645</strain>
    </source>
</reference>
<gene>
    <name evidence="3" type="ORF">BCV70DRAFT_200799</name>
</gene>
<dbReference type="STRING" id="1882483.A0A317XRG5"/>
<feature type="transmembrane region" description="Helical" evidence="2">
    <location>
        <begin position="172"/>
        <end position="195"/>
    </location>
</feature>
<feature type="transmembrane region" description="Helical" evidence="2">
    <location>
        <begin position="103"/>
        <end position="127"/>
    </location>
</feature>
<feature type="transmembrane region" description="Helical" evidence="2">
    <location>
        <begin position="478"/>
        <end position="497"/>
    </location>
</feature>
<evidence type="ECO:0000256" key="2">
    <source>
        <dbReference type="SAM" id="Phobius"/>
    </source>
</evidence>
<feature type="transmembrane region" description="Helical" evidence="2">
    <location>
        <begin position="535"/>
        <end position="555"/>
    </location>
</feature>
<feature type="transmembrane region" description="Helical" evidence="2">
    <location>
        <begin position="260"/>
        <end position="279"/>
    </location>
</feature>
<keyword evidence="2" id="KW-0812">Transmembrane</keyword>
<accession>A0A317XRG5</accession>
<dbReference type="InParanoid" id="A0A317XRG5"/>
<feature type="region of interest" description="Disordered" evidence="1">
    <location>
        <begin position="218"/>
        <end position="252"/>
    </location>
</feature>
<dbReference type="Proteomes" id="UP000246740">
    <property type="component" value="Unassembled WGS sequence"/>
</dbReference>
<dbReference type="PANTHER" id="PTHR40407">
    <property type="entry name" value="MEMBRANE PROTEIN-LIKE PROTEIN"/>
    <property type="match status" value="1"/>
</dbReference>
<name>A0A317XRG5_9BASI</name>
<evidence type="ECO:0000313" key="4">
    <source>
        <dbReference type="Proteomes" id="UP000246740"/>
    </source>
</evidence>
<keyword evidence="4" id="KW-1185">Reference proteome</keyword>
<feature type="transmembrane region" description="Helical" evidence="2">
    <location>
        <begin position="450"/>
        <end position="471"/>
    </location>
</feature>
<protein>
    <recommendedName>
        <fullName evidence="5">Heparan-alpha-glucosaminide N-acetyltransferase catalytic domain-containing protein</fullName>
    </recommendedName>
</protein>
<proteinExistence type="predicted"/>
<sequence length="570" mass="62170">MAGHQPTRSATVDNPELQDTQFSAGTAVASNYGATADVDASELAASKPTTGSARVLAPDLLRGLLMALMSLDHAAIFMGAWRHGTPKESESDSTVFVEWNHTVAYISRTLTHLCAPGFFFLMGMGTVYFARSRTNLGWSTWQMSRHFVVRGIALALVNEVMSLTFFARRGFWIVNIVLLGLAIDYVLSGLLCLAVNASESFLARMIVPKSQQAQQDASATTPLLSSSSSNNTRRQAQPHAPSAANSSSSSSSHKSRAQTISFWIHNLLLLALTGVTIFWNVWLSPHHGQCVASGGQAASAVSVESQLLSGFWPSSEPQVHTSLLLLLLLPRPEHSSRGAWFDFWFYPVQTSTVMSGFPPLAWLSFCILGILYARVVLARRFPPATLVTANLAVAVLLSALFVATRLAHFGNLSEGCLRMPEQLAHPNANQYLVSVKSFFFITKYPPSPSFFFFTLACNFYLLALFGMLSAGTASRLPGLLNFGGSALFFYVVHMYLYTALSIPVKRLFAHPLPSRDQPPGGNDWESSTGTGISPAFWLTWLLGLAILSPVCGAYARFKATKPSDSLWRFF</sequence>
<feature type="transmembrane region" description="Helical" evidence="2">
    <location>
        <begin position="360"/>
        <end position="377"/>
    </location>
</feature>
<feature type="compositionally biased region" description="Low complexity" evidence="1">
    <location>
        <begin position="240"/>
        <end position="252"/>
    </location>
</feature>
<evidence type="ECO:0000256" key="1">
    <source>
        <dbReference type="SAM" id="MobiDB-lite"/>
    </source>
</evidence>
<dbReference type="AlphaFoldDB" id="A0A317XRG5"/>
<dbReference type="OrthoDB" id="2505607at2759"/>
<feature type="transmembrane region" description="Helical" evidence="2">
    <location>
        <begin position="384"/>
        <end position="403"/>
    </location>
</feature>
<dbReference type="PANTHER" id="PTHR40407:SF1">
    <property type="entry name" value="HEPARAN-ALPHA-GLUCOSAMINIDE N-ACETYLTRANSFERASE CATALYTIC DOMAIN-CONTAINING PROTEIN"/>
    <property type="match status" value="1"/>
</dbReference>
<keyword evidence="2" id="KW-1133">Transmembrane helix</keyword>
<evidence type="ECO:0008006" key="5">
    <source>
        <dbReference type="Google" id="ProtNLM"/>
    </source>
</evidence>
<keyword evidence="2" id="KW-0472">Membrane</keyword>
<dbReference type="EMBL" id="KZ819194">
    <property type="protein sequence ID" value="PWY99890.1"/>
    <property type="molecule type" value="Genomic_DNA"/>
</dbReference>
<organism evidence="3 4">
    <name type="scientific">Testicularia cyperi</name>
    <dbReference type="NCBI Taxonomy" id="1882483"/>
    <lineage>
        <taxon>Eukaryota</taxon>
        <taxon>Fungi</taxon>
        <taxon>Dikarya</taxon>
        <taxon>Basidiomycota</taxon>
        <taxon>Ustilaginomycotina</taxon>
        <taxon>Ustilaginomycetes</taxon>
        <taxon>Ustilaginales</taxon>
        <taxon>Anthracoideaceae</taxon>
        <taxon>Testicularia</taxon>
    </lineage>
</organism>
<feature type="compositionally biased region" description="Low complexity" evidence="1">
    <location>
        <begin position="218"/>
        <end position="231"/>
    </location>
</feature>
<evidence type="ECO:0000313" key="3">
    <source>
        <dbReference type="EMBL" id="PWY99890.1"/>
    </source>
</evidence>